<evidence type="ECO:0000259" key="11">
    <source>
        <dbReference type="Pfam" id="PF04963"/>
    </source>
</evidence>
<proteinExistence type="inferred from homology"/>
<evidence type="ECO:0000256" key="2">
    <source>
        <dbReference type="ARBA" id="ARBA00022478"/>
    </source>
</evidence>
<keyword evidence="2" id="KW-0240">DNA-directed RNA polymerase</keyword>
<feature type="region of interest" description="Disordered" evidence="9">
    <location>
        <begin position="35"/>
        <end position="74"/>
    </location>
</feature>
<evidence type="ECO:0000256" key="6">
    <source>
        <dbReference type="ARBA" id="ARBA00023082"/>
    </source>
</evidence>
<dbReference type="PRINTS" id="PR00045">
    <property type="entry name" value="SIGMA54FCT"/>
</dbReference>
<dbReference type="InterPro" id="IPR007634">
    <property type="entry name" value="RNA_pol_sigma_54_DNA-bd"/>
</dbReference>
<evidence type="ECO:0000256" key="5">
    <source>
        <dbReference type="ARBA" id="ARBA00023015"/>
    </source>
</evidence>
<dbReference type="Pfam" id="PF00309">
    <property type="entry name" value="Sigma54_AID"/>
    <property type="match status" value="1"/>
</dbReference>
<evidence type="ECO:0000256" key="9">
    <source>
        <dbReference type="SAM" id="MobiDB-lite"/>
    </source>
</evidence>
<dbReference type="Gene3D" id="1.10.10.1330">
    <property type="entry name" value="RNA polymerase sigma-54 factor, core-binding domain"/>
    <property type="match status" value="1"/>
</dbReference>
<organism evidence="12 13">
    <name type="scientific">Chryseobacterium taklimakanense</name>
    <dbReference type="NCBI Taxonomy" id="536441"/>
    <lineage>
        <taxon>Bacteria</taxon>
        <taxon>Pseudomonadati</taxon>
        <taxon>Bacteroidota</taxon>
        <taxon>Flavobacteriia</taxon>
        <taxon>Flavobacteriales</taxon>
        <taxon>Weeksellaceae</taxon>
        <taxon>Chryseobacterium group</taxon>
        <taxon>Chryseobacterium</taxon>
    </lineage>
</organism>
<evidence type="ECO:0000256" key="3">
    <source>
        <dbReference type="ARBA" id="ARBA00022679"/>
    </source>
</evidence>
<feature type="domain" description="RNA polymerase sigma factor 54 core-binding" evidence="11">
    <location>
        <begin position="109"/>
        <end position="313"/>
    </location>
</feature>
<dbReference type="InterPro" id="IPR007046">
    <property type="entry name" value="RNA_pol_sigma_54_core-bd"/>
</dbReference>
<dbReference type="PROSITE" id="PS00718">
    <property type="entry name" value="SIGMA54_2"/>
    <property type="match status" value="1"/>
</dbReference>
<keyword evidence="5" id="KW-0805">Transcription regulation</keyword>
<reference evidence="12 13" key="1">
    <citation type="submission" date="2017-06" db="EMBL/GenBank/DDBJ databases">
        <authorList>
            <consortium name="Pathogen Informatics"/>
        </authorList>
    </citation>
    <scope>NUCLEOTIDE SEQUENCE [LARGE SCALE GENOMIC DNA]</scope>
    <source>
        <strain evidence="12 13">NCTC13490</strain>
    </source>
</reference>
<protein>
    <submittedName>
        <fullName evidence="12">RNA polymerase factor sigma-54</fullName>
    </submittedName>
</protein>
<dbReference type="GO" id="GO:0001216">
    <property type="term" value="F:DNA-binding transcription activator activity"/>
    <property type="evidence" value="ECO:0007669"/>
    <property type="project" value="InterPro"/>
</dbReference>
<name>A0A239X5M1_9FLAO</name>
<keyword evidence="13" id="KW-1185">Reference proteome</keyword>
<evidence type="ECO:0000256" key="1">
    <source>
        <dbReference type="ARBA" id="ARBA00008798"/>
    </source>
</evidence>
<keyword evidence="7" id="KW-0238">DNA-binding</keyword>
<dbReference type="PROSITE" id="PS50044">
    <property type="entry name" value="SIGMA54_3"/>
    <property type="match status" value="1"/>
</dbReference>
<dbReference type="InterPro" id="IPR038709">
    <property type="entry name" value="RpoN_core-bd_sf"/>
</dbReference>
<dbReference type="GO" id="GO:0016987">
    <property type="term" value="F:sigma factor activity"/>
    <property type="evidence" value="ECO:0007669"/>
    <property type="project" value="UniProtKB-KW"/>
</dbReference>
<dbReference type="PIRSF" id="PIRSF000774">
    <property type="entry name" value="RpoN"/>
    <property type="match status" value="1"/>
</dbReference>
<sequence length="494" mass="56548">MLKQNLQLKLGQKLAPQQIQLMKLIQLHTLEFEEELERELEENPALERASEDENQEEESYDDIGSEYEDEGSESIDTDFDVDEYLFDDEPSYKTASSNYSADDEEFDNESLLTEGQTLYDYLIEQIRLINISGDDLKIAEYVIGNLDTDGYLRREIKSIVDDLAFSQGVYTTKEKVEDILENYVQKLDPPGVAARDLQECLLLQIEKKVSADKAVSLAANILRNQFDALTNKHYNKIMQKYDVDEEDLKDALDEISRLSPKVGGNFDTQTITINQEIIPDFVIQVKELSKGKYDVIPLLNSKNAPTLRVSDEYKDILSTYSHDKTSAEHKQAALFIKQKLDAAKWYIDAINQRQNTLLQTITAIVKLQKEYFLTGDDKSLKPMILKDVADITGFDISTISRVVKSKYADTPNGIVYLKDLFSDSLTNDDGEEVSTKEIKMHLQEAIDKENKRKPYTDDALVGILKEKGYNIARRTIAKYREQLNIPVARLRKEL</sequence>
<keyword evidence="3" id="KW-0808">Transferase</keyword>
<dbReference type="GO" id="GO:0000428">
    <property type="term" value="C:DNA-directed RNA polymerase complex"/>
    <property type="evidence" value="ECO:0007669"/>
    <property type="project" value="UniProtKB-KW"/>
</dbReference>
<dbReference type="PANTHER" id="PTHR32248:SF4">
    <property type="entry name" value="RNA POLYMERASE SIGMA-54 FACTOR"/>
    <property type="match status" value="1"/>
</dbReference>
<evidence type="ECO:0000256" key="4">
    <source>
        <dbReference type="ARBA" id="ARBA00022695"/>
    </source>
</evidence>
<dbReference type="RefSeq" id="WP_095071011.1">
    <property type="nucleotide sequence ID" value="NZ_LT906465.1"/>
</dbReference>
<dbReference type="Proteomes" id="UP000215196">
    <property type="component" value="Chromosome 1"/>
</dbReference>
<dbReference type="GO" id="GO:0006352">
    <property type="term" value="P:DNA-templated transcription initiation"/>
    <property type="evidence" value="ECO:0007669"/>
    <property type="project" value="InterPro"/>
</dbReference>
<gene>
    <name evidence="12" type="ORF">SAMEA4412677_01006</name>
</gene>
<dbReference type="Pfam" id="PF04552">
    <property type="entry name" value="Sigma54_DBD"/>
    <property type="match status" value="1"/>
</dbReference>
<dbReference type="EMBL" id="LT906465">
    <property type="protein sequence ID" value="SNV41987.1"/>
    <property type="molecule type" value="Genomic_DNA"/>
</dbReference>
<evidence type="ECO:0000256" key="7">
    <source>
        <dbReference type="ARBA" id="ARBA00023125"/>
    </source>
</evidence>
<accession>A0A239X5M1</accession>
<evidence type="ECO:0000313" key="13">
    <source>
        <dbReference type="Proteomes" id="UP000215196"/>
    </source>
</evidence>
<evidence type="ECO:0000259" key="10">
    <source>
        <dbReference type="Pfam" id="PF04552"/>
    </source>
</evidence>
<dbReference type="NCBIfam" id="TIGR02395">
    <property type="entry name" value="rpoN_sigma"/>
    <property type="match status" value="1"/>
</dbReference>
<evidence type="ECO:0000313" key="12">
    <source>
        <dbReference type="EMBL" id="SNV41987.1"/>
    </source>
</evidence>
<dbReference type="PANTHER" id="PTHR32248">
    <property type="entry name" value="RNA POLYMERASE SIGMA-54 FACTOR"/>
    <property type="match status" value="1"/>
</dbReference>
<dbReference type="KEGG" id="ctak:4412677_01006"/>
<dbReference type="Gene3D" id="1.10.10.60">
    <property type="entry name" value="Homeodomain-like"/>
    <property type="match status" value="1"/>
</dbReference>
<dbReference type="AlphaFoldDB" id="A0A239X5M1"/>
<dbReference type="GO" id="GO:0003677">
    <property type="term" value="F:DNA binding"/>
    <property type="evidence" value="ECO:0007669"/>
    <property type="project" value="UniProtKB-KW"/>
</dbReference>
<keyword evidence="6" id="KW-0731">Sigma factor</keyword>
<keyword evidence="8" id="KW-0804">Transcription</keyword>
<comment type="similarity">
    <text evidence="1">Belongs to the sigma-54 factor family.</text>
</comment>
<dbReference type="GO" id="GO:0016779">
    <property type="term" value="F:nucleotidyltransferase activity"/>
    <property type="evidence" value="ECO:0007669"/>
    <property type="project" value="UniProtKB-KW"/>
</dbReference>
<keyword evidence="4" id="KW-0548">Nucleotidyltransferase</keyword>
<dbReference type="Pfam" id="PF04963">
    <property type="entry name" value="Sigma54_CBD"/>
    <property type="match status" value="1"/>
</dbReference>
<feature type="domain" description="RNA polymerase sigma factor 54 DNA-binding" evidence="10">
    <location>
        <begin position="335"/>
        <end position="492"/>
    </location>
</feature>
<evidence type="ECO:0000256" key="8">
    <source>
        <dbReference type="ARBA" id="ARBA00023163"/>
    </source>
</evidence>
<dbReference type="InterPro" id="IPR000394">
    <property type="entry name" value="RNA_pol_sigma_54"/>
</dbReference>